<dbReference type="VEuPathDB" id="GiardiaDB:QR46_3932"/>
<keyword evidence="2 4" id="KW-0508">mRNA splicing</keyword>
<comment type="caution">
    <text evidence="6">The sequence shown here is derived from an EMBL/GenBank/DDBJ whole genome shotgun (WGS) entry which is preliminary data.</text>
</comment>
<protein>
    <submittedName>
        <fullName evidence="6">Small nuclear ribonucleoprotein F/ putative LSM domain protein</fullName>
    </submittedName>
</protein>
<dbReference type="GO" id="GO:0000398">
    <property type="term" value="P:mRNA splicing, via spliceosome"/>
    <property type="evidence" value="ECO:0007669"/>
    <property type="project" value="InterPro"/>
</dbReference>
<dbReference type="GO" id="GO:0034715">
    <property type="term" value="C:pICln-Sm protein complex"/>
    <property type="evidence" value="ECO:0007669"/>
    <property type="project" value="TreeGrafter"/>
</dbReference>
<evidence type="ECO:0000256" key="4">
    <source>
        <dbReference type="PIRNR" id="PIRNR006609"/>
    </source>
</evidence>
<dbReference type="Proteomes" id="UP000070089">
    <property type="component" value="Unassembled WGS sequence"/>
</dbReference>
<dbReference type="GO" id="GO:0005685">
    <property type="term" value="C:U1 snRNP"/>
    <property type="evidence" value="ECO:0007669"/>
    <property type="project" value="TreeGrafter"/>
</dbReference>
<accession>A0A132NPP6</accession>
<dbReference type="PANTHER" id="PTHR11021:SF0">
    <property type="entry name" value="SMALL NUCLEAR RIBONUCLEOPROTEIN F"/>
    <property type="match status" value="1"/>
</dbReference>
<dbReference type="GO" id="GO:0071013">
    <property type="term" value="C:catalytic step 2 spliceosome"/>
    <property type="evidence" value="ECO:0007669"/>
    <property type="project" value="TreeGrafter"/>
</dbReference>
<evidence type="ECO:0000313" key="7">
    <source>
        <dbReference type="Proteomes" id="UP000070089"/>
    </source>
</evidence>
<comment type="subcellular location">
    <subcellularLocation>
        <location evidence="4">Nucleus</location>
    </subcellularLocation>
</comment>
<keyword evidence="4" id="KW-0539">Nucleus</keyword>
<dbReference type="InterPro" id="IPR010920">
    <property type="entry name" value="LSM_dom_sf"/>
</dbReference>
<dbReference type="GO" id="GO:0003723">
    <property type="term" value="F:RNA binding"/>
    <property type="evidence" value="ECO:0007669"/>
    <property type="project" value="UniProtKB-UniRule"/>
</dbReference>
<keyword evidence="1 4" id="KW-0747">Spliceosome</keyword>
<dbReference type="Pfam" id="PF01423">
    <property type="entry name" value="LSM"/>
    <property type="match status" value="1"/>
</dbReference>
<dbReference type="AlphaFoldDB" id="A0A132NPP6"/>
<dbReference type="OrthoDB" id="409625at2759"/>
<evidence type="ECO:0000256" key="3">
    <source>
        <dbReference type="ARBA" id="ARBA00023274"/>
    </source>
</evidence>
<evidence type="ECO:0000259" key="5">
    <source>
        <dbReference type="PROSITE" id="PS52002"/>
    </source>
</evidence>
<keyword evidence="3 4" id="KW-0687">Ribonucleoprotein</keyword>
<dbReference type="SUPFAM" id="SSF50182">
    <property type="entry name" value="Sm-like ribonucleoproteins"/>
    <property type="match status" value="1"/>
</dbReference>
<evidence type="ECO:0000256" key="1">
    <source>
        <dbReference type="ARBA" id="ARBA00022728"/>
    </source>
</evidence>
<dbReference type="InterPro" id="IPR001163">
    <property type="entry name" value="Sm_dom_euk/arc"/>
</dbReference>
<feature type="domain" description="Sm" evidence="5">
    <location>
        <begin position="29"/>
        <end position="103"/>
    </location>
</feature>
<keyword evidence="4" id="KW-0694">RNA-binding</keyword>
<name>A0A132NPP6_GIAIN</name>
<proteinExistence type="inferred from homology"/>
<dbReference type="InterPro" id="IPR016487">
    <property type="entry name" value="Lsm6/sSmF"/>
</dbReference>
<dbReference type="Gene3D" id="2.30.30.100">
    <property type="match status" value="1"/>
</dbReference>
<sequence length="107" mass="11712">MATNVGNPQPTLAFPSVDSKLAALEGVVTPGRFLAESIGREVVVRLKGGQEYTGTLVSYDNYYNLRLKNCIEKSREGRHALSSLKDVFIRCTSVHLIYAIPLKVGDS</sequence>
<dbReference type="InterPro" id="IPR047575">
    <property type="entry name" value="Sm"/>
</dbReference>
<reference evidence="6 7" key="1">
    <citation type="journal article" date="2015" name="Mol. Biochem. Parasitol.">
        <title>Identification of polymorphic genes for use in assemblage B genotyping assays through comparative genomics of multiple assemblage B Giardia duodenalis isolates.</title>
        <authorList>
            <person name="Wielinga C."/>
            <person name="Thompson R.C."/>
            <person name="Monis P."/>
            <person name="Ryan U."/>
        </authorList>
    </citation>
    <scope>NUCLEOTIDE SEQUENCE [LARGE SCALE GENOMIC DNA]</scope>
    <source>
        <strain evidence="6 7">BAH15c1</strain>
    </source>
</reference>
<dbReference type="PANTHER" id="PTHR11021">
    <property type="entry name" value="SMALL NUCLEAR RIBONUCLEOPROTEIN F SNRNP-F"/>
    <property type="match status" value="1"/>
</dbReference>
<gene>
    <name evidence="6" type="ORF">QR46_3932</name>
</gene>
<dbReference type="SMART" id="SM00651">
    <property type="entry name" value="Sm"/>
    <property type="match status" value="1"/>
</dbReference>
<dbReference type="EMBL" id="JXTI01000136">
    <property type="protein sequence ID" value="KWX12089.1"/>
    <property type="molecule type" value="Genomic_DNA"/>
</dbReference>
<comment type="similarity">
    <text evidence="4">Belongs to the snRNP Sm proteins family. SmF/LSm6 subfamily.</text>
</comment>
<keyword evidence="4" id="KW-0507">mRNA processing</keyword>
<evidence type="ECO:0000313" key="6">
    <source>
        <dbReference type="EMBL" id="KWX12089.1"/>
    </source>
</evidence>
<dbReference type="PROSITE" id="PS52002">
    <property type="entry name" value="SM"/>
    <property type="match status" value="1"/>
</dbReference>
<evidence type="ECO:0000256" key="2">
    <source>
        <dbReference type="ARBA" id="ARBA00023187"/>
    </source>
</evidence>
<organism evidence="6 7">
    <name type="scientific">Giardia duodenalis assemblage B</name>
    <dbReference type="NCBI Taxonomy" id="1394984"/>
    <lineage>
        <taxon>Eukaryota</taxon>
        <taxon>Metamonada</taxon>
        <taxon>Diplomonadida</taxon>
        <taxon>Hexamitidae</taxon>
        <taxon>Giardiinae</taxon>
        <taxon>Giardia</taxon>
    </lineage>
</organism>